<evidence type="ECO:0000256" key="2">
    <source>
        <dbReference type="ARBA" id="ARBA00023329"/>
    </source>
</evidence>
<reference evidence="5" key="1">
    <citation type="submission" date="2020-07" db="EMBL/GenBank/DDBJ databases">
        <title>A long reads based de novo assembly of the rainbow trout Arlee double haploid line genome.</title>
        <authorList>
            <person name="Gao G."/>
            <person name="Palti Y."/>
        </authorList>
    </citation>
    <scope>NUCLEOTIDE SEQUENCE [LARGE SCALE GENOMIC DNA]</scope>
</reference>
<organism evidence="5 6">
    <name type="scientific">Oncorhynchus mykiss</name>
    <name type="common">Rainbow trout</name>
    <name type="synonym">Salmo gairdneri</name>
    <dbReference type="NCBI Taxonomy" id="8022"/>
    <lineage>
        <taxon>Eukaryota</taxon>
        <taxon>Metazoa</taxon>
        <taxon>Chordata</taxon>
        <taxon>Craniata</taxon>
        <taxon>Vertebrata</taxon>
        <taxon>Euteleostomi</taxon>
        <taxon>Actinopterygii</taxon>
        <taxon>Neopterygii</taxon>
        <taxon>Teleostei</taxon>
        <taxon>Protacanthopterygii</taxon>
        <taxon>Salmoniformes</taxon>
        <taxon>Salmonidae</taxon>
        <taxon>Salmoninae</taxon>
        <taxon>Oncorhynchus</taxon>
    </lineage>
</organism>
<dbReference type="Pfam" id="PF14948">
    <property type="entry name" value="RESP18"/>
    <property type="match status" value="1"/>
</dbReference>
<accession>A0A8K9WM35</accession>
<feature type="region of interest" description="Disordered" evidence="3">
    <location>
        <begin position="202"/>
        <end position="577"/>
    </location>
</feature>
<dbReference type="GO" id="GO:0035773">
    <property type="term" value="P:insulin secretion involved in cellular response to glucose stimulus"/>
    <property type="evidence" value="ECO:0007669"/>
    <property type="project" value="TreeGrafter"/>
</dbReference>
<dbReference type="GO" id="GO:0051046">
    <property type="term" value="P:regulation of secretion"/>
    <property type="evidence" value="ECO:0007669"/>
    <property type="project" value="TreeGrafter"/>
</dbReference>
<feature type="region of interest" description="Disordered" evidence="3">
    <location>
        <begin position="610"/>
        <end position="629"/>
    </location>
</feature>
<dbReference type="PANTHER" id="PTHR46106:SF1">
    <property type="entry name" value="RECEPTOR-TYPE TYROSINE-PROTEIN PHOSPHATASE-LIKE N"/>
    <property type="match status" value="1"/>
</dbReference>
<sequence length="716" mass="76000">MSPPPQTEQFPLPNPLQNFKGLDALVSYVCLVFSSLFLAKPSYCTLAKHFVSVNPARYRSARSSVKKHGDLILFPTGQELDRVGTSDNSCILGGVCLKMKHPKLWRALLFMTVLYQFGTSSRYGCVFETRLCSREQFCSDDGLFGQCRTSKQDQVQYQVSFPVLKRMQEVLKQLMLQGLSWQDDITQYVVAKELSRVPHTTQSLKASSFSQTKQSSSNQRAHLSSSSSQGGYPSSSSSQGGYLSSSSSQGGYPISSFNQGGYPSSSSNQGGYPSSSSKQGGYPSSSSKQGGYPSSSSNQGGYPSSSSNQGGYPSSSSKQGGYLSSSSSQGGYPSSSSSQGRYPSSSSKQGSYPSSSSKQGGYPSSSSSQGGYPSSSSSQGEYSSSSSKQVGYPSSSSKQGGYPSSSSKQGGYPSSSSKQGGYPSSSSKQGGYPSSSSKQGGYPSSSSKQGGYPSSSSSQGGYPSSSSSQVGYPSSSSKQGGYPSSSSNQGGYPSSTSNQGGYPSRSSSQGGHPSRSSSQGGYPSRSSSQGGYPSSSSNQGGYPSRSSSQGGYPSSSSNQGGYPSQADSHQDHLIVDHLQSLLRMQTSPMDPFTYQQHRYQEDMERSLHQGGGVYAGLRPSSRYQQAKQRERDHQLLQDVISLYLSSSPAQPSFRHRGAAALPAPPYYEEPELPLDYVEDYSLTELAMARARQQQQLPQHDYSSLAGLDGELVDLLS</sequence>
<evidence type="ECO:0000313" key="6">
    <source>
        <dbReference type="Proteomes" id="UP000694395"/>
    </source>
</evidence>
<keyword evidence="2" id="KW-0968">Cytoplasmic vesicle</keyword>
<dbReference type="PANTHER" id="PTHR46106">
    <property type="entry name" value="IA-2 PROTEIN TYROSINE PHOSPHATASE, ISOFORM C"/>
    <property type="match status" value="1"/>
</dbReference>
<dbReference type="SMART" id="SM01305">
    <property type="entry name" value="RESP18"/>
    <property type="match status" value="1"/>
</dbReference>
<dbReference type="GO" id="GO:0030133">
    <property type="term" value="C:transport vesicle"/>
    <property type="evidence" value="ECO:0007669"/>
    <property type="project" value="UniProtKB-SubCell"/>
</dbReference>
<evidence type="ECO:0000313" key="5">
    <source>
        <dbReference type="Ensembl" id="ENSOMYP00000109670.1"/>
    </source>
</evidence>
<dbReference type="Ensembl" id="ENSOMYT00000133593.1">
    <property type="protein sequence ID" value="ENSOMYP00000109670.1"/>
    <property type="gene ID" value="ENSOMYG00000065519.1"/>
</dbReference>
<comment type="subcellular location">
    <subcellularLocation>
        <location evidence="1">Cytoplasmic vesicle</location>
        <location evidence="1">Secretory vesicle</location>
    </subcellularLocation>
</comment>
<dbReference type="InterPro" id="IPR033522">
    <property type="entry name" value="IA-2/IA-2_beta"/>
</dbReference>
<name>A0A8K9WM35_ONCMY</name>
<dbReference type="GO" id="GO:0045202">
    <property type="term" value="C:synapse"/>
    <property type="evidence" value="ECO:0007669"/>
    <property type="project" value="TreeGrafter"/>
</dbReference>
<reference evidence="5" key="3">
    <citation type="submission" date="2025-09" db="UniProtKB">
        <authorList>
            <consortium name="Ensembl"/>
        </authorList>
    </citation>
    <scope>IDENTIFICATION</scope>
</reference>
<evidence type="ECO:0000256" key="3">
    <source>
        <dbReference type="SAM" id="MobiDB-lite"/>
    </source>
</evidence>
<feature type="compositionally biased region" description="Low complexity" evidence="3">
    <location>
        <begin position="207"/>
        <end position="564"/>
    </location>
</feature>
<dbReference type="GO" id="GO:0030141">
    <property type="term" value="C:secretory granule"/>
    <property type="evidence" value="ECO:0007669"/>
    <property type="project" value="InterPro"/>
</dbReference>
<dbReference type="AlphaFoldDB" id="A0A8K9WM35"/>
<evidence type="ECO:0000259" key="4">
    <source>
        <dbReference type="Pfam" id="PF14948"/>
    </source>
</evidence>
<evidence type="ECO:0000256" key="1">
    <source>
        <dbReference type="ARBA" id="ARBA00004398"/>
    </source>
</evidence>
<dbReference type="Proteomes" id="UP000694395">
    <property type="component" value="Chromosome 3"/>
</dbReference>
<feature type="domain" description="RESP18" evidence="4">
    <location>
        <begin position="146"/>
        <end position="200"/>
    </location>
</feature>
<protein>
    <recommendedName>
        <fullName evidence="4">RESP18 domain-containing protein</fullName>
    </recommendedName>
</protein>
<reference evidence="5" key="2">
    <citation type="submission" date="2025-08" db="UniProtKB">
        <authorList>
            <consortium name="Ensembl"/>
        </authorList>
    </citation>
    <scope>IDENTIFICATION</scope>
</reference>
<keyword evidence="6" id="KW-1185">Reference proteome</keyword>
<dbReference type="GeneTree" id="ENSGT01150000287439"/>
<proteinExistence type="predicted"/>
<dbReference type="InterPro" id="IPR029403">
    <property type="entry name" value="RESP18_dom"/>
</dbReference>